<protein>
    <submittedName>
        <fullName evidence="1">Uncharacterized protein</fullName>
    </submittedName>
</protein>
<name>A0ABT3E4I5_9LACO</name>
<dbReference type="Proteomes" id="UP001526225">
    <property type="component" value="Unassembled WGS sequence"/>
</dbReference>
<reference evidence="1 2" key="1">
    <citation type="submission" date="2022-10" db="EMBL/GenBank/DDBJ databases">
        <title>Weissella fermenti sp. nov., isolated from fermented cabbage.</title>
        <authorList>
            <person name="Lee J.K."/>
            <person name="Baek J.H."/>
            <person name="Choi D.G."/>
            <person name="Kim J.M."/>
            <person name="Jeon C.O."/>
        </authorList>
    </citation>
    <scope>NUCLEOTIDE SEQUENCE [LARGE SCALE GENOMIC DNA]</scope>
    <source>
        <strain evidence="1 2">KACC 18534</strain>
    </source>
</reference>
<organism evidence="1 2">
    <name type="scientific">Weissella ceti</name>
    <dbReference type="NCBI Taxonomy" id="759620"/>
    <lineage>
        <taxon>Bacteria</taxon>
        <taxon>Bacillati</taxon>
        <taxon>Bacillota</taxon>
        <taxon>Bacilli</taxon>
        <taxon>Lactobacillales</taxon>
        <taxon>Lactobacillaceae</taxon>
        <taxon>Weissella</taxon>
    </lineage>
</organism>
<comment type="caution">
    <text evidence="1">The sequence shown here is derived from an EMBL/GenBank/DDBJ whole genome shotgun (WGS) entry which is preliminary data.</text>
</comment>
<dbReference type="RefSeq" id="WP_213408028.1">
    <property type="nucleotide sequence ID" value="NZ_CP074441.1"/>
</dbReference>
<evidence type="ECO:0000313" key="1">
    <source>
        <dbReference type="EMBL" id="MCW0953275.1"/>
    </source>
</evidence>
<keyword evidence="2" id="KW-1185">Reference proteome</keyword>
<dbReference type="EMBL" id="JAOZFE010000003">
    <property type="protein sequence ID" value="MCW0953275.1"/>
    <property type="molecule type" value="Genomic_DNA"/>
</dbReference>
<gene>
    <name evidence="1" type="ORF">OIT44_04190</name>
</gene>
<sequence length="138" mass="15887">MTNKITHAPQTVINQLDGINRKAIASPRELLIVFPDISILDDWVYDGDGNYEDKQLAIVNHFFGDEKLQPEREPRYYVQNDTHGNTYWVLSKANVFHDREPAVWDFNMHGAPEYEEGMSETQADLFIQAFGGTKEKLV</sequence>
<evidence type="ECO:0000313" key="2">
    <source>
        <dbReference type="Proteomes" id="UP001526225"/>
    </source>
</evidence>
<proteinExistence type="predicted"/>
<accession>A0ABT3E4I5</accession>